<dbReference type="RefSeq" id="WP_261272418.1">
    <property type="nucleotide sequence ID" value="NZ_JAMTCC010000011.1"/>
</dbReference>
<dbReference type="Proteomes" id="UP001155604">
    <property type="component" value="Unassembled WGS sequence"/>
</dbReference>
<evidence type="ECO:0000313" key="2">
    <source>
        <dbReference type="Proteomes" id="UP001155604"/>
    </source>
</evidence>
<sequence>MNKFIANILNAVLCDNLVIVMRCLDELCKHNIANNIIEIAKSIAKHHQLAQSQVLKSSGGYRYCIKLPLLEIIDWARPQNGVPHLFIQVAPYAENRPFIRLSFNGFPLKRKHFFIARQWLEHIVSDHGLLASDNMKVTAVDIAHDLAIQINELSFNLAKSQTSMIAFAKNGDIGSYYFGNRKAKFRLVAYDRTANCKAKNLMTTGEPETRLEAQLKPNCMLHELSAFLGPCDYLKRIEVYDLNALKPLTNLHPHTIIAIIACGLKPALQRLPKDERRKMKRYIEKCRLMPLKSEEIKEAVHKELLNVKGLMMEHSNKASKHSQPYKLRAKFNELYSMLIKNVSK</sequence>
<accession>A0A9X2WTX7</accession>
<keyword evidence="2" id="KW-1185">Reference proteome</keyword>
<comment type="caution">
    <text evidence="1">The sequence shown here is derived from an EMBL/GenBank/DDBJ whole genome shotgun (WGS) entry which is preliminary data.</text>
</comment>
<proteinExistence type="predicted"/>
<evidence type="ECO:0000313" key="1">
    <source>
        <dbReference type="EMBL" id="MCT7945411.1"/>
    </source>
</evidence>
<protein>
    <submittedName>
        <fullName evidence="1">Uncharacterized protein</fullName>
    </submittedName>
</protein>
<organism evidence="1 2">
    <name type="scientific">Shewanella septentrionalis</name>
    <dbReference type="NCBI Taxonomy" id="2952223"/>
    <lineage>
        <taxon>Bacteria</taxon>
        <taxon>Pseudomonadati</taxon>
        <taxon>Pseudomonadota</taxon>
        <taxon>Gammaproteobacteria</taxon>
        <taxon>Alteromonadales</taxon>
        <taxon>Shewanellaceae</taxon>
        <taxon>Shewanella</taxon>
    </lineage>
</organism>
<dbReference type="EMBL" id="JAMTCC010000011">
    <property type="protein sequence ID" value="MCT7945411.1"/>
    <property type="molecule type" value="Genomic_DNA"/>
</dbReference>
<reference evidence="1" key="1">
    <citation type="journal article" date="2023" name="Int. J. Syst. Evol. Microbiol.">
        <title>&lt;i&gt;Shewanella septentrionalis&lt;/i&gt; sp. nov. and &lt;i&gt;Shewanella holmiensis&lt;/i&gt; sp. nov., isolated from Baltic Sea water and sediments.</title>
        <authorList>
            <person name="Martin-Rodriguez A.J."/>
            <person name="Thorell K."/>
            <person name="Joffre E."/>
            <person name="Jensie-Markopoulos S."/>
            <person name="Moore E.R.B."/>
            <person name="Sjoling A."/>
        </authorList>
    </citation>
    <scope>NUCLEOTIDE SEQUENCE</scope>
    <source>
        <strain evidence="1">SP1W3</strain>
    </source>
</reference>
<gene>
    <name evidence="1" type="ORF">NE536_08495</name>
</gene>
<name>A0A9X2WTX7_9GAMM</name>
<dbReference type="AlphaFoldDB" id="A0A9X2WTX7"/>